<proteinExistence type="predicted"/>
<accession>A0ABW4RV90</accession>
<evidence type="ECO:0000313" key="4">
    <source>
        <dbReference type="Proteomes" id="UP001597326"/>
    </source>
</evidence>
<comment type="caution">
    <text evidence="3">The sequence shown here is derived from an EMBL/GenBank/DDBJ whole genome shotgun (WGS) entry which is preliminary data.</text>
</comment>
<dbReference type="EMBL" id="JBHUFZ010000016">
    <property type="protein sequence ID" value="MFD1889974.1"/>
    <property type="molecule type" value="Genomic_DNA"/>
</dbReference>
<feature type="domain" description="Excalibur calcium-binding" evidence="2">
    <location>
        <begin position="34"/>
        <end position="70"/>
    </location>
</feature>
<reference evidence="4" key="1">
    <citation type="journal article" date="2019" name="Int. J. Syst. Evol. Microbiol.">
        <title>The Global Catalogue of Microorganisms (GCM) 10K type strain sequencing project: providing services to taxonomists for standard genome sequencing and annotation.</title>
        <authorList>
            <consortium name="The Broad Institute Genomics Platform"/>
            <consortium name="The Broad Institute Genome Sequencing Center for Infectious Disease"/>
            <person name="Wu L."/>
            <person name="Ma J."/>
        </authorList>
    </citation>
    <scope>NUCLEOTIDE SEQUENCE [LARGE SCALE GENOMIC DNA]</scope>
    <source>
        <strain evidence="4">CAIM 431</strain>
    </source>
</reference>
<keyword evidence="4" id="KW-1185">Reference proteome</keyword>
<sequence>MAAAAPAAAPETSQRSTSKSTSQGLVGSRSGSGYYKNCAAARAAGVAPLHRGDPGYRAGLDRDDDGVACE</sequence>
<dbReference type="RefSeq" id="WP_343872915.1">
    <property type="nucleotide sequence ID" value="NZ_BAAAIX010000013.1"/>
</dbReference>
<feature type="region of interest" description="Disordered" evidence="1">
    <location>
        <begin position="46"/>
        <end position="70"/>
    </location>
</feature>
<organism evidence="3 4">
    <name type="scientific">Luteococcus peritonei</name>
    <dbReference type="NCBI Taxonomy" id="88874"/>
    <lineage>
        <taxon>Bacteria</taxon>
        <taxon>Bacillati</taxon>
        <taxon>Actinomycetota</taxon>
        <taxon>Actinomycetes</taxon>
        <taxon>Propionibacteriales</taxon>
        <taxon>Propionibacteriaceae</taxon>
        <taxon>Luteococcus</taxon>
    </lineage>
</organism>
<dbReference type="Proteomes" id="UP001597326">
    <property type="component" value="Unassembled WGS sequence"/>
</dbReference>
<evidence type="ECO:0000259" key="2">
    <source>
        <dbReference type="SMART" id="SM00894"/>
    </source>
</evidence>
<protein>
    <submittedName>
        <fullName evidence="3">Excalibur calcium-binding domain-containing protein</fullName>
    </submittedName>
</protein>
<name>A0ABW4RV90_9ACTN</name>
<feature type="compositionally biased region" description="Low complexity" evidence="1">
    <location>
        <begin position="1"/>
        <end position="23"/>
    </location>
</feature>
<feature type="region of interest" description="Disordered" evidence="1">
    <location>
        <begin position="1"/>
        <end position="32"/>
    </location>
</feature>
<dbReference type="SMART" id="SM00894">
    <property type="entry name" value="Excalibur"/>
    <property type="match status" value="1"/>
</dbReference>
<evidence type="ECO:0000313" key="3">
    <source>
        <dbReference type="EMBL" id="MFD1889974.1"/>
    </source>
</evidence>
<evidence type="ECO:0000256" key="1">
    <source>
        <dbReference type="SAM" id="MobiDB-lite"/>
    </source>
</evidence>
<dbReference type="Pfam" id="PF05901">
    <property type="entry name" value="Excalibur"/>
    <property type="match status" value="1"/>
</dbReference>
<gene>
    <name evidence="3" type="ORF">ACFSCS_07190</name>
</gene>
<dbReference type="InterPro" id="IPR008613">
    <property type="entry name" value="Excalibur_Ca-bd_domain"/>
</dbReference>